<sequence>MFLRRMAPYPVVYQAAAFIIRPIPVFCAASTDVAQYDTSLIFPCLIERIYDQTHVNGMFDGYQTGHGRGGTVRNA</sequence>
<proteinExistence type="predicted"/>
<dbReference type="AlphaFoldDB" id="A0A8E2AL40"/>
<evidence type="ECO:0000313" key="2">
    <source>
        <dbReference type="Proteomes" id="UP000250043"/>
    </source>
</evidence>
<evidence type="ECO:0000313" key="1">
    <source>
        <dbReference type="EMBL" id="OCH85339.1"/>
    </source>
</evidence>
<accession>A0A8E2AL40</accession>
<organism evidence="1 2">
    <name type="scientific">Obba rivulosa</name>
    <dbReference type="NCBI Taxonomy" id="1052685"/>
    <lineage>
        <taxon>Eukaryota</taxon>
        <taxon>Fungi</taxon>
        <taxon>Dikarya</taxon>
        <taxon>Basidiomycota</taxon>
        <taxon>Agaricomycotina</taxon>
        <taxon>Agaricomycetes</taxon>
        <taxon>Polyporales</taxon>
        <taxon>Gelatoporiaceae</taxon>
        <taxon>Obba</taxon>
    </lineage>
</organism>
<dbReference type="EMBL" id="KV722590">
    <property type="protein sequence ID" value="OCH85339.1"/>
    <property type="molecule type" value="Genomic_DNA"/>
</dbReference>
<protein>
    <submittedName>
        <fullName evidence="1">Uncharacterized protein</fullName>
    </submittedName>
</protein>
<keyword evidence="2" id="KW-1185">Reference proteome</keyword>
<dbReference type="Proteomes" id="UP000250043">
    <property type="component" value="Unassembled WGS sequence"/>
</dbReference>
<reference evidence="1 2" key="1">
    <citation type="submission" date="2016-07" db="EMBL/GenBank/DDBJ databases">
        <title>Draft genome of the white-rot fungus Obba rivulosa 3A-2.</title>
        <authorList>
            <consortium name="DOE Joint Genome Institute"/>
            <person name="Miettinen O."/>
            <person name="Riley R."/>
            <person name="Acob R."/>
            <person name="Barry K."/>
            <person name="Cullen D."/>
            <person name="De Vries R."/>
            <person name="Hainaut M."/>
            <person name="Hatakka A."/>
            <person name="Henrissat B."/>
            <person name="Hilden K."/>
            <person name="Kuo R."/>
            <person name="Labutti K."/>
            <person name="Lipzen A."/>
            <person name="Makela M.R."/>
            <person name="Sandor L."/>
            <person name="Spatafora J.W."/>
            <person name="Grigoriev I.V."/>
            <person name="Hibbett D.S."/>
        </authorList>
    </citation>
    <scope>NUCLEOTIDE SEQUENCE [LARGE SCALE GENOMIC DNA]</scope>
    <source>
        <strain evidence="1 2">3A-2</strain>
    </source>
</reference>
<name>A0A8E2AL40_9APHY</name>
<gene>
    <name evidence="1" type="ORF">OBBRIDRAFT_321379</name>
</gene>